<protein>
    <submittedName>
        <fullName evidence="1">Uncharacterized protein</fullName>
    </submittedName>
</protein>
<reference evidence="1" key="1">
    <citation type="submission" date="2024-02" db="EMBL/GenBank/DDBJ databases">
        <title>Metagenome Assembled Genome of Zalaria obscura JY119.</title>
        <authorList>
            <person name="Vighnesh L."/>
            <person name="Jagadeeshwari U."/>
            <person name="Venkata Ramana C."/>
            <person name="Sasikala C."/>
        </authorList>
    </citation>
    <scope>NUCLEOTIDE SEQUENCE</scope>
    <source>
        <strain evidence="1">JY119</strain>
    </source>
</reference>
<sequence>MQCIIPLVLSKDIQGALYDPIRPTSFDDTAESNMQPDPPQTMTTLTQEKSSSTWRKQDDHSKPGRSSNPSLYRTFAKQYTSFTPPHGKTLCTRCDDKRFHT</sequence>
<evidence type="ECO:0000313" key="2">
    <source>
        <dbReference type="Proteomes" id="UP001320706"/>
    </source>
</evidence>
<proteinExistence type="predicted"/>
<accession>A0ACC3SGA2</accession>
<comment type="caution">
    <text evidence="1">The sequence shown here is derived from an EMBL/GenBank/DDBJ whole genome shotgun (WGS) entry which is preliminary data.</text>
</comment>
<dbReference type="Proteomes" id="UP001320706">
    <property type="component" value="Unassembled WGS sequence"/>
</dbReference>
<evidence type="ECO:0000313" key="1">
    <source>
        <dbReference type="EMBL" id="KAK8212828.1"/>
    </source>
</evidence>
<keyword evidence="2" id="KW-1185">Reference proteome</keyword>
<dbReference type="EMBL" id="JAMKPW020000012">
    <property type="protein sequence ID" value="KAK8212828.1"/>
    <property type="molecule type" value="Genomic_DNA"/>
</dbReference>
<name>A0ACC3SGA2_9PEZI</name>
<organism evidence="1 2">
    <name type="scientific">Zalaria obscura</name>
    <dbReference type="NCBI Taxonomy" id="2024903"/>
    <lineage>
        <taxon>Eukaryota</taxon>
        <taxon>Fungi</taxon>
        <taxon>Dikarya</taxon>
        <taxon>Ascomycota</taxon>
        <taxon>Pezizomycotina</taxon>
        <taxon>Dothideomycetes</taxon>
        <taxon>Dothideomycetidae</taxon>
        <taxon>Dothideales</taxon>
        <taxon>Zalariaceae</taxon>
        <taxon>Zalaria</taxon>
    </lineage>
</organism>
<gene>
    <name evidence="1" type="ORF">M8818_002993</name>
</gene>